<sequence>MVFLLILFVKEFVEMERQIKLNNVMMEIFIHLMDVLIVSIHVLKVVLIVSRAFVLNVKKDGHSMNLHVLRISIQILKIKIILNSSNNVQTIVNYVQIGCVKNVILDSIQQTINVKLFVEMEQGLEMKCVNQSNRVVKIVNLFALRIVMFALKVNVINVLLDIHLIILSNIINLFVEMVLYLMMKNVMILIKKMVMDVLVNVKLNRIIFARIIKTHFQNVIMKNILHFSFHQKIHMININTYLFILIKWLKKRVRMFFQQ</sequence>
<organism evidence="2 3">
    <name type="scientific">Paramecium pentaurelia</name>
    <dbReference type="NCBI Taxonomy" id="43138"/>
    <lineage>
        <taxon>Eukaryota</taxon>
        <taxon>Sar</taxon>
        <taxon>Alveolata</taxon>
        <taxon>Ciliophora</taxon>
        <taxon>Intramacronucleata</taxon>
        <taxon>Oligohymenophorea</taxon>
        <taxon>Peniculida</taxon>
        <taxon>Parameciidae</taxon>
        <taxon>Paramecium</taxon>
    </lineage>
</organism>
<evidence type="ECO:0000313" key="3">
    <source>
        <dbReference type="Proteomes" id="UP000689195"/>
    </source>
</evidence>
<name>A0A8S1YKP2_9CILI</name>
<keyword evidence="1" id="KW-1133">Transmembrane helix</keyword>
<evidence type="ECO:0008006" key="4">
    <source>
        <dbReference type="Google" id="ProtNLM"/>
    </source>
</evidence>
<dbReference type="EMBL" id="CAJJDO010000195">
    <property type="protein sequence ID" value="CAD8214078.1"/>
    <property type="molecule type" value="Genomic_DNA"/>
</dbReference>
<keyword evidence="1" id="KW-0812">Transmembrane</keyword>
<feature type="transmembrane region" description="Helical" evidence="1">
    <location>
        <begin position="28"/>
        <end position="54"/>
    </location>
</feature>
<keyword evidence="3" id="KW-1185">Reference proteome</keyword>
<evidence type="ECO:0000313" key="2">
    <source>
        <dbReference type="EMBL" id="CAD8214078.1"/>
    </source>
</evidence>
<reference evidence="2" key="1">
    <citation type="submission" date="2021-01" db="EMBL/GenBank/DDBJ databases">
        <authorList>
            <consortium name="Genoscope - CEA"/>
            <person name="William W."/>
        </authorList>
    </citation>
    <scope>NUCLEOTIDE SEQUENCE</scope>
</reference>
<evidence type="ECO:0000256" key="1">
    <source>
        <dbReference type="SAM" id="Phobius"/>
    </source>
</evidence>
<gene>
    <name evidence="2" type="ORF">PPENT_87.1.T1950009</name>
</gene>
<accession>A0A8S1YKP2</accession>
<comment type="caution">
    <text evidence="2">The sequence shown here is derived from an EMBL/GenBank/DDBJ whole genome shotgun (WGS) entry which is preliminary data.</text>
</comment>
<feature type="transmembrane region" description="Helical" evidence="1">
    <location>
        <begin position="162"/>
        <end position="181"/>
    </location>
</feature>
<protein>
    <recommendedName>
        <fullName evidence="4">Transmembrane protein</fullName>
    </recommendedName>
</protein>
<dbReference type="Proteomes" id="UP000689195">
    <property type="component" value="Unassembled WGS sequence"/>
</dbReference>
<proteinExistence type="predicted"/>
<dbReference type="AlphaFoldDB" id="A0A8S1YKP2"/>
<feature type="transmembrane region" description="Helical" evidence="1">
    <location>
        <begin position="135"/>
        <end position="156"/>
    </location>
</feature>
<keyword evidence="1" id="KW-0472">Membrane</keyword>